<dbReference type="InterPro" id="IPR051396">
    <property type="entry name" value="Bact_Antivir_Def_Nuclease"/>
</dbReference>
<feature type="domain" description="C2H2-type" evidence="1">
    <location>
        <begin position="300"/>
        <end position="320"/>
    </location>
</feature>
<dbReference type="PROSITE" id="PS00028">
    <property type="entry name" value="ZINC_FINGER_C2H2_1"/>
    <property type="match status" value="1"/>
</dbReference>
<keyword evidence="2" id="KW-0067">ATP-binding</keyword>
<dbReference type="Proteomes" id="UP000034875">
    <property type="component" value="Unassembled WGS sequence"/>
</dbReference>
<evidence type="ECO:0000313" key="2">
    <source>
        <dbReference type="EMBL" id="KKS44045.1"/>
    </source>
</evidence>
<keyword evidence="2" id="KW-0547">Nucleotide-binding</keyword>
<dbReference type="AlphaFoldDB" id="A0A0G0Z5Q6"/>
<reference evidence="2 3" key="1">
    <citation type="journal article" date="2015" name="Nature">
        <title>rRNA introns, odd ribosomes, and small enigmatic genomes across a large radiation of phyla.</title>
        <authorList>
            <person name="Brown C.T."/>
            <person name="Hug L.A."/>
            <person name="Thomas B.C."/>
            <person name="Sharon I."/>
            <person name="Castelle C.J."/>
            <person name="Singh A."/>
            <person name="Wilkins M.J."/>
            <person name="Williams K.H."/>
            <person name="Banfield J.F."/>
        </authorList>
    </citation>
    <scope>NUCLEOTIDE SEQUENCE [LARGE SCALE GENOMIC DNA]</scope>
</reference>
<name>A0A0G0Z5Q6_9BACT</name>
<dbReference type="CDD" id="cd00267">
    <property type="entry name" value="ABC_ATPase"/>
    <property type="match status" value="1"/>
</dbReference>
<dbReference type="Pfam" id="PF13304">
    <property type="entry name" value="AAA_21"/>
    <property type="match status" value="1"/>
</dbReference>
<sequence>MRNIQIQKSNSNEQETISIEKNMVIVGANGSGKTRFGSKLEQINNPTKRISAQRYLQLSELVQRQDFETADTQLKNSYKNQSPIQPQNDYQQVLMSLFAEESRRNEKAVDDINAKGSLKKEELPESAKEQVIKVWNFVFPYRTLKLEKDRVRAVNDVNEFSGTEMSDGEKVGLYLISQILLAEKDCILIVDEPELHLHKALMVRLWNKLEKCRSDCTFIYITHDLDFAVSKPSSRLVWIQGYKNNLWEWKEIDPNEVIPENLFLEILGSRKPILFVEGDRGSLDIQIYQTYYDNFTVIPCGSCEKVIEAVKGLKAHSDLHDKKVYGLIDRDFRTKEQLNSLKNDGVFSISLNEIENIFLIPEIIEMVCEYLSKVDKKEEIISEIKNIYATNKEGLAFATSKYRMNRYLGEKFGLIKGKNDYDNFKISIFSELDQMLTIELPDNDVEVTEILKVYPHKGLVNHVQAKIELSKNGYKNLVLSFLSSDKRQAVMDILKIHFPEVTE</sequence>
<organism evidence="2 3">
    <name type="scientific">candidate division CPR1 bacterium GW2011_GWA2_42_17</name>
    <dbReference type="NCBI Taxonomy" id="1618341"/>
    <lineage>
        <taxon>Bacteria</taxon>
        <taxon>candidate division CPR1</taxon>
    </lineage>
</organism>
<evidence type="ECO:0000313" key="3">
    <source>
        <dbReference type="Proteomes" id="UP000034875"/>
    </source>
</evidence>
<dbReference type="Pfam" id="PF14491">
    <property type="entry name" value="DUF4435"/>
    <property type="match status" value="1"/>
</dbReference>
<comment type="caution">
    <text evidence="2">The sequence shown here is derived from an EMBL/GenBank/DDBJ whole genome shotgun (WGS) entry which is preliminary data.</text>
</comment>
<gene>
    <name evidence="2" type="ORF">UV05_C0013G0002</name>
</gene>
<dbReference type="SUPFAM" id="SSF52540">
    <property type="entry name" value="P-loop containing nucleoside triphosphate hydrolases"/>
    <property type="match status" value="1"/>
</dbReference>
<accession>A0A0G0Z5Q6</accession>
<dbReference type="GO" id="GO:0016887">
    <property type="term" value="F:ATP hydrolysis activity"/>
    <property type="evidence" value="ECO:0007669"/>
    <property type="project" value="InterPro"/>
</dbReference>
<dbReference type="EMBL" id="LCCZ01000013">
    <property type="protein sequence ID" value="KKS44045.1"/>
    <property type="molecule type" value="Genomic_DNA"/>
</dbReference>
<dbReference type="GO" id="GO:0005524">
    <property type="term" value="F:ATP binding"/>
    <property type="evidence" value="ECO:0007669"/>
    <property type="project" value="UniProtKB-KW"/>
</dbReference>
<proteinExistence type="predicted"/>
<protein>
    <submittedName>
        <fullName evidence="2">ABC transporter, ATP-binding protein-related protein</fullName>
    </submittedName>
</protein>
<dbReference type="InterPro" id="IPR029492">
    <property type="entry name" value="DUF4435"/>
</dbReference>
<dbReference type="InterPro" id="IPR013087">
    <property type="entry name" value="Znf_C2H2_type"/>
</dbReference>
<dbReference type="InterPro" id="IPR003959">
    <property type="entry name" value="ATPase_AAA_core"/>
</dbReference>
<dbReference type="PATRIC" id="fig|1618341.3.peg.280"/>
<evidence type="ECO:0000259" key="1">
    <source>
        <dbReference type="PROSITE" id="PS00028"/>
    </source>
</evidence>
<dbReference type="Gene3D" id="3.40.50.300">
    <property type="entry name" value="P-loop containing nucleotide triphosphate hydrolases"/>
    <property type="match status" value="1"/>
</dbReference>
<dbReference type="InterPro" id="IPR027417">
    <property type="entry name" value="P-loop_NTPase"/>
</dbReference>
<dbReference type="PANTHER" id="PTHR43581:SF4">
    <property type="entry name" value="ATP_GTP PHOSPHATASE"/>
    <property type="match status" value="1"/>
</dbReference>
<dbReference type="PANTHER" id="PTHR43581">
    <property type="entry name" value="ATP/GTP PHOSPHATASE"/>
    <property type="match status" value="1"/>
</dbReference>